<dbReference type="AlphaFoldDB" id="A0A4R7KTW3"/>
<protein>
    <submittedName>
        <fullName evidence="1">Sporulation protein YabP</fullName>
    </submittedName>
</protein>
<dbReference type="InterPro" id="IPR022476">
    <property type="entry name" value="Spore_YabP/YqfC"/>
</dbReference>
<dbReference type="EMBL" id="SOAZ01000002">
    <property type="protein sequence ID" value="TDT63469.1"/>
    <property type="molecule type" value="Genomic_DNA"/>
</dbReference>
<organism evidence="1 2">
    <name type="scientific">Fonticella tunisiensis</name>
    <dbReference type="NCBI Taxonomy" id="1096341"/>
    <lineage>
        <taxon>Bacteria</taxon>
        <taxon>Bacillati</taxon>
        <taxon>Bacillota</taxon>
        <taxon>Clostridia</taxon>
        <taxon>Eubacteriales</taxon>
        <taxon>Clostridiaceae</taxon>
        <taxon>Fonticella</taxon>
    </lineage>
</organism>
<keyword evidence="2" id="KW-1185">Reference proteome</keyword>
<evidence type="ECO:0000313" key="2">
    <source>
        <dbReference type="Proteomes" id="UP000295325"/>
    </source>
</evidence>
<accession>A0A4R7KTW3</accession>
<reference evidence="1 2" key="1">
    <citation type="submission" date="2019-03" db="EMBL/GenBank/DDBJ databases">
        <title>Genomic Encyclopedia of Type Strains, Phase IV (KMG-IV): sequencing the most valuable type-strain genomes for metagenomic binning, comparative biology and taxonomic classification.</title>
        <authorList>
            <person name="Goeker M."/>
        </authorList>
    </citation>
    <scope>NUCLEOTIDE SEQUENCE [LARGE SCALE GENOMIC DNA]</scope>
    <source>
        <strain evidence="1 2">DSM 24455</strain>
    </source>
</reference>
<dbReference type="Gene3D" id="2.60.40.2000">
    <property type="match status" value="1"/>
</dbReference>
<dbReference type="InterPro" id="IPR012504">
    <property type="entry name" value="Spore_YabP"/>
</dbReference>
<gene>
    <name evidence="1" type="ORF">EDD71_102231</name>
</gene>
<dbReference type="NCBIfam" id="TIGR02892">
    <property type="entry name" value="spore_yabP"/>
    <property type="match status" value="1"/>
</dbReference>
<dbReference type="GO" id="GO:0030435">
    <property type="term" value="P:sporulation resulting in formation of a cellular spore"/>
    <property type="evidence" value="ECO:0007669"/>
    <property type="project" value="InterPro"/>
</dbReference>
<dbReference type="OrthoDB" id="9795125at2"/>
<dbReference type="RefSeq" id="WP_133627114.1">
    <property type="nucleotide sequence ID" value="NZ_SOAZ01000002.1"/>
</dbReference>
<evidence type="ECO:0000313" key="1">
    <source>
        <dbReference type="EMBL" id="TDT63469.1"/>
    </source>
</evidence>
<sequence length="95" mass="10628">MENNKNIKQQSSHIVHIDNRRSLDITGVTKVLTFNEEVIILSTVMGGLTIKGKGMKVNKLNVDSGDMSIEGEIISLVYNVKESPNRESLLKKLFK</sequence>
<name>A0A4R7KTW3_9CLOT</name>
<dbReference type="PIRSF" id="PIRSF011576">
    <property type="entry name" value="YabP"/>
    <property type="match status" value="1"/>
</dbReference>
<dbReference type="InterPro" id="IPR038705">
    <property type="entry name" value="YabP_sf"/>
</dbReference>
<dbReference type="Proteomes" id="UP000295325">
    <property type="component" value="Unassembled WGS sequence"/>
</dbReference>
<comment type="caution">
    <text evidence="1">The sequence shown here is derived from an EMBL/GenBank/DDBJ whole genome shotgun (WGS) entry which is preliminary data.</text>
</comment>
<dbReference type="Pfam" id="PF07873">
    <property type="entry name" value="YabP"/>
    <property type="match status" value="1"/>
</dbReference>
<proteinExistence type="predicted"/>